<dbReference type="InterPro" id="IPR037185">
    <property type="entry name" value="EmrE-like"/>
</dbReference>
<dbReference type="AlphaFoldDB" id="A0A0P1G7F9"/>
<evidence type="ECO:0000313" key="3">
    <source>
        <dbReference type="Proteomes" id="UP000054935"/>
    </source>
</evidence>
<keyword evidence="1" id="KW-0472">Membrane</keyword>
<feature type="transmembrane region" description="Helical" evidence="1">
    <location>
        <begin position="35"/>
        <end position="55"/>
    </location>
</feature>
<dbReference type="Proteomes" id="UP000054935">
    <property type="component" value="Unassembled WGS sequence"/>
</dbReference>
<evidence type="ECO:0008006" key="4">
    <source>
        <dbReference type="Google" id="ProtNLM"/>
    </source>
</evidence>
<dbReference type="STRING" id="441103.TRN7648_01573"/>
<dbReference type="SUPFAM" id="SSF103481">
    <property type="entry name" value="Multidrug resistance efflux transporter EmrE"/>
    <property type="match status" value="1"/>
</dbReference>
<evidence type="ECO:0000256" key="1">
    <source>
        <dbReference type="SAM" id="Phobius"/>
    </source>
</evidence>
<keyword evidence="3" id="KW-1185">Reference proteome</keyword>
<reference evidence="2 3" key="1">
    <citation type="submission" date="2015-09" db="EMBL/GenBank/DDBJ databases">
        <authorList>
            <consortium name="Swine Surveillance"/>
        </authorList>
    </citation>
    <scope>NUCLEOTIDE SEQUENCE [LARGE SCALE GENOMIC DNA]</scope>
    <source>
        <strain evidence="2 3">CECT 7648</strain>
    </source>
</reference>
<feature type="transmembrane region" description="Helical" evidence="1">
    <location>
        <begin position="92"/>
        <end position="110"/>
    </location>
</feature>
<organism evidence="2 3">
    <name type="scientific">Tropicibacter naphthalenivorans</name>
    <dbReference type="NCBI Taxonomy" id="441103"/>
    <lineage>
        <taxon>Bacteria</taxon>
        <taxon>Pseudomonadati</taxon>
        <taxon>Pseudomonadota</taxon>
        <taxon>Alphaproteobacteria</taxon>
        <taxon>Rhodobacterales</taxon>
        <taxon>Roseobacteraceae</taxon>
        <taxon>Tropicibacter</taxon>
    </lineage>
</organism>
<dbReference type="OrthoDB" id="7644846at2"/>
<dbReference type="EMBL" id="CYSE01000002">
    <property type="protein sequence ID" value="CUH77626.1"/>
    <property type="molecule type" value="Genomic_DNA"/>
</dbReference>
<sequence>MSFVSSTPGLAFPFILATAVGYALATVGMKSVSGGASTILGAILTLAGFALAFIAEVKLMRRFDVSLVYVAIIAAETALVLAWAQYIGEGLGARQLAGAALVIGGVVLVTQ</sequence>
<keyword evidence="1" id="KW-1133">Transmembrane helix</keyword>
<keyword evidence="1" id="KW-0812">Transmembrane</keyword>
<protein>
    <recommendedName>
        <fullName evidence="4">Spermidine export protein MdtJ</fullName>
    </recommendedName>
</protein>
<dbReference type="RefSeq" id="WP_058247056.1">
    <property type="nucleotide sequence ID" value="NZ_CYSE01000002.1"/>
</dbReference>
<feature type="transmembrane region" description="Helical" evidence="1">
    <location>
        <begin position="67"/>
        <end position="86"/>
    </location>
</feature>
<proteinExistence type="predicted"/>
<dbReference type="Gene3D" id="1.10.3730.20">
    <property type="match status" value="1"/>
</dbReference>
<name>A0A0P1G7F9_9RHOB</name>
<accession>A0A0P1G7F9</accession>
<gene>
    <name evidence="2" type="ORF">TRN7648_01573</name>
</gene>
<evidence type="ECO:0000313" key="2">
    <source>
        <dbReference type="EMBL" id="CUH77626.1"/>
    </source>
</evidence>